<evidence type="ECO:0000259" key="5">
    <source>
        <dbReference type="Pfam" id="PF00296"/>
    </source>
</evidence>
<dbReference type="GO" id="GO:0016491">
    <property type="term" value="F:oxidoreductase activity"/>
    <property type="evidence" value="ECO:0007669"/>
    <property type="project" value="UniProtKB-KW"/>
</dbReference>
<sequence>MKFDVVLPGTNHIPDLHLWTHLLDANGFRRILTTLDESGFHAVSVSEHLAMPQFEVPRLGPYWQDALSVMAFAAAATHRIRLDAAVLVLPYHHPLRLAKSLATIDVLSGGRVNVSIGVGHAEQEFAAMDVPFRERGARSDEILEALNTLWTAEPPEHRGKYFEITGLAVEPRPLQKPRPPIYVGGNSKPALRRAARYDGWQPNPTDFTVAEIPPLLDYVRDQREFAGKEDSFDVNWLKSPAGVTLCHGFAGASAGELNGFREELIEAYSGGYRQAGITRTVVEAPRTVGSEPEYLDYLRWFAEEVAPAVRTE</sequence>
<keyword evidence="4" id="KW-0503">Monooxygenase</keyword>
<protein>
    <submittedName>
        <fullName evidence="6">TIGR03619 family F420-dependent LLM class oxidoreductase</fullName>
        <ecNumber evidence="6">1.-.-.-</ecNumber>
    </submittedName>
</protein>
<comment type="caution">
    <text evidence="6">The sequence shown here is derived from an EMBL/GenBank/DDBJ whole genome shotgun (WGS) entry which is preliminary data.</text>
</comment>
<dbReference type="InterPro" id="IPR036661">
    <property type="entry name" value="Luciferase-like_sf"/>
</dbReference>
<dbReference type="PANTHER" id="PTHR42847:SF4">
    <property type="entry name" value="ALKANESULFONATE MONOOXYGENASE-RELATED"/>
    <property type="match status" value="1"/>
</dbReference>
<evidence type="ECO:0000256" key="2">
    <source>
        <dbReference type="ARBA" id="ARBA00022643"/>
    </source>
</evidence>
<keyword evidence="1" id="KW-0285">Flavoprotein</keyword>
<keyword evidence="3 6" id="KW-0560">Oxidoreductase</keyword>
<gene>
    <name evidence="6" type="ORF">AB0H72_29035</name>
</gene>
<accession>A0ABV3FGA3</accession>
<dbReference type="Proteomes" id="UP001551658">
    <property type="component" value="Unassembled WGS sequence"/>
</dbReference>
<name>A0ABV3FGA3_9NOCA</name>
<dbReference type="EMBL" id="JBFAIH010000022">
    <property type="protein sequence ID" value="MEV0366746.1"/>
    <property type="molecule type" value="Genomic_DNA"/>
</dbReference>
<dbReference type="NCBIfam" id="TIGR03619">
    <property type="entry name" value="F420_Rv2161c"/>
    <property type="match status" value="1"/>
</dbReference>
<dbReference type="PANTHER" id="PTHR42847">
    <property type="entry name" value="ALKANESULFONATE MONOOXYGENASE"/>
    <property type="match status" value="1"/>
</dbReference>
<dbReference type="SUPFAM" id="SSF51679">
    <property type="entry name" value="Bacterial luciferase-like"/>
    <property type="match status" value="1"/>
</dbReference>
<organism evidence="6 7">
    <name type="scientific">Nocardia fusca</name>
    <dbReference type="NCBI Taxonomy" id="941183"/>
    <lineage>
        <taxon>Bacteria</taxon>
        <taxon>Bacillati</taxon>
        <taxon>Actinomycetota</taxon>
        <taxon>Actinomycetes</taxon>
        <taxon>Mycobacteriales</taxon>
        <taxon>Nocardiaceae</taxon>
        <taxon>Nocardia</taxon>
    </lineage>
</organism>
<proteinExistence type="predicted"/>
<feature type="domain" description="Luciferase-like" evidence="5">
    <location>
        <begin position="19"/>
        <end position="230"/>
    </location>
</feature>
<dbReference type="InterPro" id="IPR019921">
    <property type="entry name" value="Lucif-like_OxRdtase_Rv2161c"/>
</dbReference>
<evidence type="ECO:0000256" key="1">
    <source>
        <dbReference type="ARBA" id="ARBA00022630"/>
    </source>
</evidence>
<dbReference type="Gene3D" id="3.20.20.30">
    <property type="entry name" value="Luciferase-like domain"/>
    <property type="match status" value="1"/>
</dbReference>
<dbReference type="InterPro" id="IPR050172">
    <property type="entry name" value="SsuD_RutA_monooxygenase"/>
</dbReference>
<evidence type="ECO:0000256" key="4">
    <source>
        <dbReference type="ARBA" id="ARBA00023033"/>
    </source>
</evidence>
<dbReference type="EC" id="1.-.-.-" evidence="6"/>
<dbReference type="RefSeq" id="WP_357985239.1">
    <property type="nucleotide sequence ID" value="NZ_JBFAIH010000022.1"/>
</dbReference>
<evidence type="ECO:0000313" key="7">
    <source>
        <dbReference type="Proteomes" id="UP001551658"/>
    </source>
</evidence>
<reference evidence="6 7" key="1">
    <citation type="submission" date="2024-06" db="EMBL/GenBank/DDBJ databases">
        <title>The Natural Products Discovery Center: Release of the First 8490 Sequenced Strains for Exploring Actinobacteria Biosynthetic Diversity.</title>
        <authorList>
            <person name="Kalkreuter E."/>
            <person name="Kautsar S.A."/>
            <person name="Yang D."/>
            <person name="Bader C.D."/>
            <person name="Teijaro C.N."/>
            <person name="Fluegel L."/>
            <person name="Davis C.M."/>
            <person name="Simpson J.R."/>
            <person name="Lauterbach L."/>
            <person name="Steele A.D."/>
            <person name="Gui C."/>
            <person name="Meng S."/>
            <person name="Li G."/>
            <person name="Viehrig K."/>
            <person name="Ye F."/>
            <person name="Su P."/>
            <person name="Kiefer A.F."/>
            <person name="Nichols A."/>
            <person name="Cepeda A.J."/>
            <person name="Yan W."/>
            <person name="Fan B."/>
            <person name="Jiang Y."/>
            <person name="Adhikari A."/>
            <person name="Zheng C.-J."/>
            <person name="Schuster L."/>
            <person name="Cowan T.M."/>
            <person name="Smanski M.J."/>
            <person name="Chevrette M.G."/>
            <person name="De Carvalho L.P.S."/>
            <person name="Shen B."/>
        </authorList>
    </citation>
    <scope>NUCLEOTIDE SEQUENCE [LARGE SCALE GENOMIC DNA]</scope>
    <source>
        <strain evidence="6 7">NPDC050671</strain>
    </source>
</reference>
<keyword evidence="2" id="KW-0288">FMN</keyword>
<dbReference type="Pfam" id="PF00296">
    <property type="entry name" value="Bac_luciferase"/>
    <property type="match status" value="1"/>
</dbReference>
<keyword evidence="7" id="KW-1185">Reference proteome</keyword>
<evidence type="ECO:0000256" key="3">
    <source>
        <dbReference type="ARBA" id="ARBA00023002"/>
    </source>
</evidence>
<dbReference type="InterPro" id="IPR011251">
    <property type="entry name" value="Luciferase-like_dom"/>
</dbReference>
<evidence type="ECO:0000313" key="6">
    <source>
        <dbReference type="EMBL" id="MEV0366746.1"/>
    </source>
</evidence>